<dbReference type="InterPro" id="IPR037212">
    <property type="entry name" value="Med7/Med21-like"/>
</dbReference>
<dbReference type="GeneID" id="25268131"/>
<dbReference type="SUPFAM" id="SSF140718">
    <property type="entry name" value="Mediator hinge subcomplex-like"/>
    <property type="match status" value="1"/>
</dbReference>
<accession>U6GBH4</accession>
<keyword evidence="7" id="KW-1185">Reference proteome</keyword>
<dbReference type="VEuPathDB" id="ToxoDB:EAH_00000610"/>
<keyword evidence="5" id="KW-0175">Coiled coil</keyword>
<evidence type="ECO:0000313" key="6">
    <source>
        <dbReference type="EMBL" id="CDI77490.1"/>
    </source>
</evidence>
<evidence type="ECO:0000256" key="1">
    <source>
        <dbReference type="ARBA" id="ARBA00004123"/>
    </source>
</evidence>
<dbReference type="EMBL" id="HG670679">
    <property type="protein sequence ID" value="CDI77490.1"/>
    <property type="molecule type" value="Genomic_DNA"/>
</dbReference>
<evidence type="ECO:0000256" key="4">
    <source>
        <dbReference type="ARBA" id="ARBA00023242"/>
    </source>
</evidence>
<evidence type="ECO:0000313" key="7">
    <source>
        <dbReference type="Proteomes" id="UP000018050"/>
    </source>
</evidence>
<evidence type="ECO:0000256" key="2">
    <source>
        <dbReference type="ARBA" id="ARBA00023015"/>
    </source>
</evidence>
<dbReference type="Gene3D" id="6.10.280.10">
    <property type="entry name" value="Mediator complex, subunit Med21"/>
    <property type="match status" value="1"/>
</dbReference>
<comment type="subcellular location">
    <subcellularLocation>
        <location evidence="1">Nucleus</location>
    </subcellularLocation>
</comment>
<keyword evidence="3" id="KW-0804">Transcription</keyword>
<proteinExistence type="predicted"/>
<dbReference type="InterPro" id="IPR021384">
    <property type="entry name" value="Mediator_Med21"/>
</dbReference>
<evidence type="ECO:0008006" key="8">
    <source>
        <dbReference type="Google" id="ProtNLM"/>
    </source>
</evidence>
<organism evidence="6 7">
    <name type="scientific">Eimeria acervulina</name>
    <name type="common">Coccidian parasite</name>
    <dbReference type="NCBI Taxonomy" id="5801"/>
    <lineage>
        <taxon>Eukaryota</taxon>
        <taxon>Sar</taxon>
        <taxon>Alveolata</taxon>
        <taxon>Apicomplexa</taxon>
        <taxon>Conoidasida</taxon>
        <taxon>Coccidia</taxon>
        <taxon>Eucoccidiorida</taxon>
        <taxon>Eimeriorina</taxon>
        <taxon>Eimeriidae</taxon>
        <taxon>Eimeria</taxon>
    </lineage>
</organism>
<gene>
    <name evidence="6" type="ORF">EAH_00000610</name>
</gene>
<name>U6GBH4_EIMAC</name>
<feature type="coiled-coil region" evidence="5">
    <location>
        <begin position="111"/>
        <end position="138"/>
    </location>
</feature>
<keyword evidence="4" id="KW-0539">Nucleus</keyword>
<evidence type="ECO:0000256" key="3">
    <source>
        <dbReference type="ARBA" id="ARBA00023163"/>
    </source>
</evidence>
<reference evidence="6" key="1">
    <citation type="submission" date="2013-10" db="EMBL/GenBank/DDBJ databases">
        <title>Genomic analysis of the causative agents of coccidiosis in chickens.</title>
        <authorList>
            <person name="Reid A.J."/>
            <person name="Blake D."/>
            <person name="Billington K."/>
            <person name="Browne H."/>
            <person name="Dunn M."/>
            <person name="Hung S."/>
            <person name="Kawahara F."/>
            <person name="Miranda-Saavedra D."/>
            <person name="Mourier T."/>
            <person name="Nagra H."/>
            <person name="Otto T.D."/>
            <person name="Rawlings N."/>
            <person name="Sanchez A."/>
            <person name="Sanders M."/>
            <person name="Subramaniam C."/>
            <person name="Tay Y."/>
            <person name="Dear P."/>
            <person name="Doerig C."/>
            <person name="Gruber A."/>
            <person name="Parkinson J."/>
            <person name="Shirley M."/>
            <person name="Wan K.L."/>
            <person name="Berriman M."/>
            <person name="Tomley F."/>
            <person name="Pain A."/>
        </authorList>
    </citation>
    <scope>NUCLEOTIDE SEQUENCE [LARGE SCALE GENOMIC DNA]</scope>
    <source>
        <strain evidence="6">Houghton</strain>
    </source>
</reference>
<dbReference type="RefSeq" id="XP_013252159.1">
    <property type="nucleotide sequence ID" value="XM_013396705.1"/>
</dbReference>
<dbReference type="Proteomes" id="UP000018050">
    <property type="component" value="Unassembled WGS sequence"/>
</dbReference>
<dbReference type="OMA" id="KRSQMEM"/>
<reference evidence="6" key="2">
    <citation type="submission" date="2013-10" db="EMBL/GenBank/DDBJ databases">
        <authorList>
            <person name="Aslett M."/>
        </authorList>
    </citation>
    <scope>NUCLEOTIDE SEQUENCE [LARGE SCALE GENOMIC DNA]</scope>
    <source>
        <strain evidence="6">Houghton</strain>
    </source>
</reference>
<protein>
    <recommendedName>
        <fullName evidence="8">Mediator of RNA polymerase II transcription subunit 21</fullName>
    </recommendedName>
</protein>
<keyword evidence="2" id="KW-0805">Transcription regulation</keyword>
<sequence length="163" mass="17779">MQPPLGGPPQLQAPPARDPVTKLQILLGNLLKHFTDVVVHLSEVAPPRSVSGKVDVDGPPEIAEASSSAVRTTMTEEQLNEFIVSCAKGVGNLVHVIEEETEKIPEGIQSQEEVESELRYLERENEVAAAELKELVAAVRHVREAIREAYRDAATNGTRITID</sequence>
<evidence type="ECO:0000256" key="5">
    <source>
        <dbReference type="SAM" id="Coils"/>
    </source>
</evidence>
<dbReference type="Pfam" id="PF11221">
    <property type="entry name" value="Med21"/>
    <property type="match status" value="1"/>
</dbReference>
<dbReference type="GO" id="GO:0016592">
    <property type="term" value="C:mediator complex"/>
    <property type="evidence" value="ECO:0007669"/>
    <property type="project" value="InterPro"/>
</dbReference>
<dbReference type="AlphaFoldDB" id="U6GBH4"/>
<dbReference type="OrthoDB" id="346704at2759"/>